<reference evidence="1 2" key="1">
    <citation type="submission" date="2015-02" db="EMBL/GenBank/DDBJ databases">
        <title>Genome Sequencing of Rickettsiales.</title>
        <authorList>
            <person name="Daugherty S.C."/>
            <person name="Su Q."/>
            <person name="Abolude K."/>
            <person name="Beier-Sexton M."/>
            <person name="Carlyon J.A."/>
            <person name="Carter R."/>
            <person name="Day N.P."/>
            <person name="Dumler S.J."/>
            <person name="Dyachenko V."/>
            <person name="Godinez A."/>
            <person name="Kurtti T.J."/>
            <person name="Lichay M."/>
            <person name="Mullins K.E."/>
            <person name="Ott S."/>
            <person name="Pappas-Brown V."/>
            <person name="Paris D.H."/>
            <person name="Patel P."/>
            <person name="Richards A.L."/>
            <person name="Sadzewicz L."/>
            <person name="Sears K."/>
            <person name="Seidman D."/>
            <person name="Sengamalay N."/>
            <person name="Stenos J."/>
            <person name="Tallon L.J."/>
            <person name="Vincent G."/>
            <person name="Fraser C.M."/>
            <person name="Munderloh U."/>
            <person name="Dunning-Hotopp J.C."/>
        </authorList>
    </citation>
    <scope>NUCLEOTIDE SEQUENCE [LARGE SCALE GENOMIC DNA]</scope>
    <source>
        <strain evidence="1 2">RAC413</strain>
    </source>
</reference>
<dbReference type="RefSeq" id="WP_045808949.1">
    <property type="nucleotide sequence ID" value="NZ_LANX01000001.1"/>
</dbReference>
<protein>
    <submittedName>
        <fullName evidence="1">Uncharacterized protein</fullName>
    </submittedName>
</protein>
<gene>
    <name evidence="1" type="ORF">NLO413_0556</name>
</gene>
<evidence type="ECO:0000313" key="2">
    <source>
        <dbReference type="Proteomes" id="UP000033562"/>
    </source>
</evidence>
<accession>A0A0F3NQL3</accession>
<sequence>MNKNIETYVNTKSTNVNNLQENNKWIIINHVVELEEKDLSLTSLCNDPVMTVACENMEDMIADAMSEEVGLNNDAIMSRNPQVNQVNVNERNLNLATNETVSNTIFKDVKQIMKILKNSDVNVPTFVASLNNCINTYLFYAKFQSSKCKEVKQSSNSNSINVHCDDVATRMKDINVNAVKQSSNIVL</sequence>
<dbReference type="EMBL" id="LANX01000001">
    <property type="protein sequence ID" value="KJV69179.1"/>
    <property type="molecule type" value="Genomic_DNA"/>
</dbReference>
<comment type="caution">
    <text evidence="1">The sequence shown here is derived from an EMBL/GenBank/DDBJ whole genome shotgun (WGS) entry which is preliminary data.</text>
</comment>
<keyword evidence="2" id="KW-1185">Reference proteome</keyword>
<organism evidence="1 2">
    <name type="scientific">Candidatus Neoehrlichia procyonis str. RAC413</name>
    <dbReference type="NCBI Taxonomy" id="1359163"/>
    <lineage>
        <taxon>Bacteria</taxon>
        <taxon>Pseudomonadati</taxon>
        <taxon>Pseudomonadota</taxon>
        <taxon>Alphaproteobacteria</taxon>
        <taxon>Rickettsiales</taxon>
        <taxon>Anaplasmataceae</taxon>
        <taxon>Candidatus Neoehrlichia</taxon>
    </lineage>
</organism>
<name>A0A0F3NQL3_9RICK</name>
<evidence type="ECO:0000313" key="1">
    <source>
        <dbReference type="EMBL" id="KJV69179.1"/>
    </source>
</evidence>
<proteinExistence type="predicted"/>
<dbReference type="AlphaFoldDB" id="A0A0F3NQL3"/>
<dbReference type="Proteomes" id="UP000033562">
    <property type="component" value="Unassembled WGS sequence"/>
</dbReference>